<reference evidence="1" key="1">
    <citation type="journal article" date="2019" name="bioRxiv">
        <title>The Genome of the Zebra Mussel, Dreissena polymorpha: A Resource for Invasive Species Research.</title>
        <authorList>
            <person name="McCartney M.A."/>
            <person name="Auch B."/>
            <person name="Kono T."/>
            <person name="Mallez S."/>
            <person name="Zhang Y."/>
            <person name="Obille A."/>
            <person name="Becker A."/>
            <person name="Abrahante J.E."/>
            <person name="Garbe J."/>
            <person name="Badalamenti J.P."/>
            <person name="Herman A."/>
            <person name="Mangelson H."/>
            <person name="Liachko I."/>
            <person name="Sullivan S."/>
            <person name="Sone E.D."/>
            <person name="Koren S."/>
            <person name="Silverstein K.A.T."/>
            <person name="Beckman K.B."/>
            <person name="Gohl D.M."/>
        </authorList>
    </citation>
    <scope>NUCLEOTIDE SEQUENCE</scope>
    <source>
        <strain evidence="1">Duluth1</strain>
        <tissue evidence="1">Whole animal</tissue>
    </source>
</reference>
<dbReference type="Proteomes" id="UP000828390">
    <property type="component" value="Unassembled WGS sequence"/>
</dbReference>
<organism evidence="1 2">
    <name type="scientific">Dreissena polymorpha</name>
    <name type="common">Zebra mussel</name>
    <name type="synonym">Mytilus polymorpha</name>
    <dbReference type="NCBI Taxonomy" id="45954"/>
    <lineage>
        <taxon>Eukaryota</taxon>
        <taxon>Metazoa</taxon>
        <taxon>Spiralia</taxon>
        <taxon>Lophotrochozoa</taxon>
        <taxon>Mollusca</taxon>
        <taxon>Bivalvia</taxon>
        <taxon>Autobranchia</taxon>
        <taxon>Heteroconchia</taxon>
        <taxon>Euheterodonta</taxon>
        <taxon>Imparidentia</taxon>
        <taxon>Neoheterodontei</taxon>
        <taxon>Myida</taxon>
        <taxon>Dreissenoidea</taxon>
        <taxon>Dreissenidae</taxon>
        <taxon>Dreissena</taxon>
    </lineage>
</organism>
<accession>A0A9D3YKM4</accession>
<evidence type="ECO:0000313" key="1">
    <source>
        <dbReference type="EMBL" id="KAH3702509.1"/>
    </source>
</evidence>
<comment type="caution">
    <text evidence="1">The sequence shown here is derived from an EMBL/GenBank/DDBJ whole genome shotgun (WGS) entry which is preliminary data.</text>
</comment>
<reference evidence="1" key="2">
    <citation type="submission" date="2020-11" db="EMBL/GenBank/DDBJ databases">
        <authorList>
            <person name="McCartney M.A."/>
            <person name="Auch B."/>
            <person name="Kono T."/>
            <person name="Mallez S."/>
            <person name="Becker A."/>
            <person name="Gohl D.M."/>
            <person name="Silverstein K.A.T."/>
            <person name="Koren S."/>
            <person name="Bechman K.B."/>
            <person name="Herman A."/>
            <person name="Abrahante J.E."/>
            <person name="Garbe J."/>
        </authorList>
    </citation>
    <scope>NUCLEOTIDE SEQUENCE</scope>
    <source>
        <strain evidence="1">Duluth1</strain>
        <tissue evidence="1">Whole animal</tissue>
    </source>
</reference>
<dbReference type="AlphaFoldDB" id="A0A9D3YKM4"/>
<sequence length="58" mass="6156">MAGNPHPLFPKSRLIDEETVSIRNGDDVPLLGSVLEPTVTHSKWACPEGLPTTSGLSS</sequence>
<gene>
    <name evidence="1" type="ORF">DPMN_077533</name>
</gene>
<keyword evidence="2" id="KW-1185">Reference proteome</keyword>
<protein>
    <submittedName>
        <fullName evidence="1">Uncharacterized protein</fullName>
    </submittedName>
</protein>
<proteinExistence type="predicted"/>
<name>A0A9D3YKM4_DREPO</name>
<dbReference type="EMBL" id="JAIWYP010000015">
    <property type="protein sequence ID" value="KAH3702509.1"/>
    <property type="molecule type" value="Genomic_DNA"/>
</dbReference>
<evidence type="ECO:0000313" key="2">
    <source>
        <dbReference type="Proteomes" id="UP000828390"/>
    </source>
</evidence>